<sequence>MPNFELAFAKMLFTSKLRMRIYEKLARYLANGVPLTFALDELYKFTTDSGKRNKTPQAIAIHMWSISIRNGDSLTKALKGWVPEDELSILAAGEISGNLSDSISNIIYIYVTKKKVRAALFGIIYPIVLLLSTCLFLYIFGTKVVPAFEQVLPFTEWQGAGRLMYYLAVFVQFYLMYLIAFLIMLTVIIIFTLPYWTGKIRSKFDLIPPWSIYRSVIGCGFLLSLSSLITAGIPTPEAIRIISRNASPWYRERLTVIRLILLNGAPNIGEALYISGFSFPSKNMVMDIRSYAALDGFEMMLERLSRQWQEESVEFISNQMNILKNAAILIMGGVFMWIVSGMFSLQQQISNAAQFN</sequence>
<evidence type="ECO:0000256" key="7">
    <source>
        <dbReference type="ARBA" id="ARBA00023136"/>
    </source>
</evidence>
<dbReference type="Gene3D" id="1.20.81.30">
    <property type="entry name" value="Type II secretion system (T2SS), domain F"/>
    <property type="match status" value="1"/>
</dbReference>
<dbReference type="PANTHER" id="PTHR30012">
    <property type="entry name" value="GENERAL SECRETION PATHWAY PROTEIN"/>
    <property type="match status" value="1"/>
</dbReference>
<feature type="transmembrane region" description="Helical" evidence="8">
    <location>
        <begin position="326"/>
        <end position="345"/>
    </location>
</feature>
<proteinExistence type="inferred from homology"/>
<evidence type="ECO:0000256" key="6">
    <source>
        <dbReference type="ARBA" id="ARBA00022989"/>
    </source>
</evidence>
<evidence type="ECO:0000256" key="1">
    <source>
        <dbReference type="ARBA" id="ARBA00004429"/>
    </source>
</evidence>
<dbReference type="EMBL" id="JAAGYP010000045">
    <property type="protein sequence ID" value="NEN72839.1"/>
    <property type="molecule type" value="Genomic_DNA"/>
</dbReference>
<evidence type="ECO:0000256" key="8">
    <source>
        <dbReference type="SAM" id="Phobius"/>
    </source>
</evidence>
<dbReference type="GO" id="GO:0005886">
    <property type="term" value="C:plasma membrane"/>
    <property type="evidence" value="ECO:0007669"/>
    <property type="project" value="UniProtKB-SubCell"/>
</dbReference>
<dbReference type="PANTHER" id="PTHR30012:SF7">
    <property type="entry name" value="PROTEIN TRANSPORT PROTEIN HOFC HOMOLOG"/>
    <property type="match status" value="1"/>
</dbReference>
<feature type="domain" description="Type II secretion system protein GspF" evidence="9">
    <location>
        <begin position="221"/>
        <end position="343"/>
    </location>
</feature>
<comment type="caution">
    <text evidence="10">The sequence shown here is derived from an EMBL/GenBank/DDBJ whole genome shotgun (WGS) entry which is preliminary data.</text>
</comment>
<feature type="transmembrane region" description="Helical" evidence="8">
    <location>
        <begin position="118"/>
        <end position="140"/>
    </location>
</feature>
<accession>A0A8T6QI98</accession>
<organism evidence="10 11">
    <name type="scientific">Escherichia coli</name>
    <dbReference type="NCBI Taxonomy" id="562"/>
    <lineage>
        <taxon>Bacteria</taxon>
        <taxon>Pseudomonadati</taxon>
        <taxon>Pseudomonadota</taxon>
        <taxon>Gammaproteobacteria</taxon>
        <taxon>Enterobacterales</taxon>
        <taxon>Enterobacteriaceae</taxon>
        <taxon>Escherichia</taxon>
    </lineage>
</organism>
<evidence type="ECO:0000313" key="10">
    <source>
        <dbReference type="EMBL" id="NEN72839.1"/>
    </source>
</evidence>
<evidence type="ECO:0000256" key="2">
    <source>
        <dbReference type="ARBA" id="ARBA00005745"/>
    </source>
</evidence>
<dbReference type="Pfam" id="PF00482">
    <property type="entry name" value="T2SSF"/>
    <property type="match status" value="2"/>
</dbReference>
<keyword evidence="6 8" id="KW-1133">Transmembrane helix</keyword>
<comment type="similarity">
    <text evidence="2">Belongs to the GSP F family.</text>
</comment>
<keyword evidence="3" id="KW-1003">Cell membrane</keyword>
<comment type="subcellular location">
    <subcellularLocation>
        <location evidence="1">Cell inner membrane</location>
        <topology evidence="1">Multi-pass membrane protein</topology>
    </subcellularLocation>
</comment>
<feature type="domain" description="Type II secretion system protein GspF" evidence="9">
    <location>
        <begin position="23"/>
        <end position="146"/>
    </location>
</feature>
<keyword evidence="5 8" id="KW-0812">Transmembrane</keyword>
<keyword evidence="7 8" id="KW-0472">Membrane</keyword>
<feature type="transmembrane region" description="Helical" evidence="8">
    <location>
        <begin position="212"/>
        <end position="235"/>
    </location>
</feature>
<feature type="transmembrane region" description="Helical" evidence="8">
    <location>
        <begin position="163"/>
        <end position="191"/>
    </location>
</feature>
<reference evidence="10 11" key="1">
    <citation type="submission" date="2020-02" db="EMBL/GenBank/DDBJ databases">
        <authorList>
            <person name="Subbiah M."/>
            <person name="Call D."/>
        </authorList>
    </citation>
    <scope>NUCLEOTIDE SEQUENCE [LARGE SCALE GENOMIC DNA]</scope>
    <source>
        <strain evidence="10 11">8375wB1</strain>
    </source>
</reference>
<dbReference type="GO" id="GO:0015628">
    <property type="term" value="P:protein secretion by the type II secretion system"/>
    <property type="evidence" value="ECO:0007669"/>
    <property type="project" value="TreeGrafter"/>
</dbReference>
<evidence type="ECO:0000256" key="4">
    <source>
        <dbReference type="ARBA" id="ARBA00022519"/>
    </source>
</evidence>
<evidence type="ECO:0000259" key="9">
    <source>
        <dbReference type="Pfam" id="PF00482"/>
    </source>
</evidence>
<evidence type="ECO:0000313" key="11">
    <source>
        <dbReference type="Proteomes" id="UP000471360"/>
    </source>
</evidence>
<dbReference type="RefSeq" id="WP_032254068.1">
    <property type="nucleotide sequence ID" value="NZ_CABVVJ010000041.1"/>
</dbReference>
<dbReference type="Proteomes" id="UP000471360">
    <property type="component" value="Unassembled WGS sequence"/>
</dbReference>
<feature type="transmembrane region" description="Helical" evidence="8">
    <location>
        <begin position="255"/>
        <end position="279"/>
    </location>
</feature>
<evidence type="ECO:0000256" key="5">
    <source>
        <dbReference type="ARBA" id="ARBA00022692"/>
    </source>
</evidence>
<protein>
    <submittedName>
        <fullName evidence="10">Type II secretion system protein F</fullName>
    </submittedName>
</protein>
<dbReference type="AlphaFoldDB" id="A0A8T6QI98"/>
<gene>
    <name evidence="10" type="ORF">G3W53_22545</name>
</gene>
<dbReference type="InterPro" id="IPR018076">
    <property type="entry name" value="T2SS_GspF_dom"/>
</dbReference>
<name>A0A8T6QI98_ECOLX</name>
<keyword evidence="4" id="KW-0997">Cell inner membrane</keyword>
<evidence type="ECO:0000256" key="3">
    <source>
        <dbReference type="ARBA" id="ARBA00022475"/>
    </source>
</evidence>
<dbReference type="InterPro" id="IPR042094">
    <property type="entry name" value="T2SS_GspF_sf"/>
</dbReference>
<dbReference type="InterPro" id="IPR003004">
    <property type="entry name" value="GspF/PilC"/>
</dbReference>